<evidence type="ECO:0000259" key="13">
    <source>
        <dbReference type="PROSITE" id="PS50835"/>
    </source>
</evidence>
<dbReference type="GeneTree" id="ENSGT00940000158017"/>
<evidence type="ECO:0000256" key="8">
    <source>
        <dbReference type="ARBA" id="ARBA00023180"/>
    </source>
</evidence>
<reference evidence="14" key="3">
    <citation type="submission" date="2025-09" db="UniProtKB">
        <authorList>
            <consortium name="Ensembl"/>
        </authorList>
    </citation>
    <scope>IDENTIFICATION</scope>
    <source>
        <strain evidence="14">Glennie</strain>
    </source>
</reference>
<dbReference type="SUPFAM" id="SSF48726">
    <property type="entry name" value="Immunoglobulin"/>
    <property type="match status" value="2"/>
</dbReference>
<keyword evidence="6 11" id="KW-0472">Membrane</keyword>
<dbReference type="FunFam" id="2.60.40.10:FF:000088">
    <property type="entry name" value="Butyrophilin subfamily 1 member A1"/>
    <property type="match status" value="1"/>
</dbReference>
<evidence type="ECO:0000256" key="11">
    <source>
        <dbReference type="SAM" id="Phobius"/>
    </source>
</evidence>
<accession>A0A6I8PRE5</accession>
<dbReference type="Bgee" id="ENSOANG00000041286">
    <property type="expression patterns" value="Expressed in ovary and 4 other cell types or tissues"/>
</dbReference>
<dbReference type="GO" id="GO:0009897">
    <property type="term" value="C:external side of plasma membrane"/>
    <property type="evidence" value="ECO:0000318"/>
    <property type="project" value="GO_Central"/>
</dbReference>
<dbReference type="InterPro" id="IPR006574">
    <property type="entry name" value="PRY"/>
</dbReference>
<proteinExistence type="inferred from homology"/>
<evidence type="ECO:0000256" key="3">
    <source>
        <dbReference type="ARBA" id="ARBA00022692"/>
    </source>
</evidence>
<dbReference type="InterPro" id="IPR013783">
    <property type="entry name" value="Ig-like_fold"/>
</dbReference>
<dbReference type="Pfam" id="PF13765">
    <property type="entry name" value="PRY"/>
    <property type="match status" value="1"/>
</dbReference>
<name>A0A6I8PRE5_ORNAN</name>
<dbReference type="SMART" id="SM00589">
    <property type="entry name" value="PRY"/>
    <property type="match status" value="1"/>
</dbReference>
<evidence type="ECO:0000256" key="5">
    <source>
        <dbReference type="ARBA" id="ARBA00022989"/>
    </source>
</evidence>
<evidence type="ECO:0000259" key="12">
    <source>
        <dbReference type="PROSITE" id="PS50188"/>
    </source>
</evidence>
<comment type="subcellular location">
    <subcellularLocation>
        <location evidence="1">Membrane</location>
        <topology evidence="1">Single-pass type I membrane protein</topology>
    </subcellularLocation>
</comment>
<evidence type="ECO:0000256" key="9">
    <source>
        <dbReference type="ARBA" id="ARBA00023319"/>
    </source>
</evidence>
<dbReference type="InterPro" id="IPR043136">
    <property type="entry name" value="B30.2/SPRY_sf"/>
</dbReference>
<dbReference type="GO" id="GO:0005102">
    <property type="term" value="F:signaling receptor binding"/>
    <property type="evidence" value="ECO:0000318"/>
    <property type="project" value="GO_Central"/>
</dbReference>
<dbReference type="InterPro" id="IPR050504">
    <property type="entry name" value="IgSF_BTN/MOG"/>
</dbReference>
<dbReference type="CDD" id="cd15819">
    <property type="entry name" value="SPRY_PRY_BTN1_2"/>
    <property type="match status" value="1"/>
</dbReference>
<dbReference type="OMA" id="SHIELWI"/>
<dbReference type="InterPro" id="IPR037958">
    <property type="entry name" value="SPRY/PRY_BTN1/2"/>
</dbReference>
<dbReference type="PANTHER" id="PTHR24100">
    <property type="entry name" value="BUTYROPHILIN"/>
    <property type="match status" value="1"/>
</dbReference>
<dbReference type="Pfam" id="PF00622">
    <property type="entry name" value="SPRY"/>
    <property type="match status" value="1"/>
</dbReference>
<dbReference type="Ensembl" id="ENSOANT00000052213.1">
    <property type="protein sequence ID" value="ENSOANP00000054734.1"/>
    <property type="gene ID" value="ENSOANG00000041286.1"/>
</dbReference>
<comment type="similarity">
    <text evidence="2">Belongs to the immunoglobulin superfamily. BTN/MOG family.</text>
</comment>
<feature type="region of interest" description="Disordered" evidence="10">
    <location>
        <begin position="471"/>
        <end position="507"/>
    </location>
</feature>
<dbReference type="InterPro" id="IPR013320">
    <property type="entry name" value="ConA-like_dom_sf"/>
</dbReference>
<dbReference type="InterPro" id="IPR003879">
    <property type="entry name" value="Butyrophylin_SPRY"/>
</dbReference>
<dbReference type="CDD" id="cd05713">
    <property type="entry name" value="IgV_MOG_like"/>
    <property type="match status" value="1"/>
</dbReference>
<dbReference type="InterPro" id="IPR013106">
    <property type="entry name" value="Ig_V-set"/>
</dbReference>
<dbReference type="SMART" id="SM00449">
    <property type="entry name" value="SPRY"/>
    <property type="match status" value="1"/>
</dbReference>
<sequence>MEGTEARLEGVQERVGVEDFKAFDVIGSTKPILALVGEDAELPCHLEPKVNAEFMEVRWSRSSTLKIVHLYKKGEDQFGEQMEEYRGRTTLLRDAIAVGSIALKIHNISISDGGEYRCCFRESSFSDDVDLILQVAALGSNPHIHLEGYKDGGIQLGCSSAGWYPEPQVQWRDAMGKMVPSLSKSQPHTLNDLFGVASSMIVRKDSVGTITCSIRNPLLNQEKGAVISIAASFFPRASPSTVALSVILFMLVLLIAGGPYLLRKLQREKGKRGAFSCELHIPTGGVDVTLDPDTAHPELILSEDLKRVTRGDTRQTLPDNPERFDVFPCVLGHEGFTSGRHYWEVEVGVRKSWGLGICREDVARKWSSSESPENGFWALELYENEYRALTSPRTPLSLTEPLRRVGVYLAYEAGNVSFYSGTDGCLIYTFPHITFSGTLRPFFHLWFYDPTSISISCVPWSLRESLILPPLRRPQKPSPEAGPASVTQKGDPLPGVDAPLLPPPAQT</sequence>
<keyword evidence="7" id="KW-1015">Disulfide bond</keyword>
<dbReference type="InterPro" id="IPR053896">
    <property type="entry name" value="BTN3A2-like_Ig-C"/>
</dbReference>
<dbReference type="Pfam" id="PF22705">
    <property type="entry name" value="C2-set_3"/>
    <property type="match status" value="1"/>
</dbReference>
<evidence type="ECO:0000313" key="14">
    <source>
        <dbReference type="Ensembl" id="ENSOANP00000054734.1"/>
    </source>
</evidence>
<keyword evidence="9" id="KW-0393">Immunoglobulin domain</keyword>
<reference evidence="14 15" key="1">
    <citation type="journal article" date="2008" name="Nature">
        <title>Genome analysis of the platypus reveals unique signatures of evolution.</title>
        <authorList>
            <person name="Warren W.C."/>
            <person name="Hillier L.W."/>
            <person name="Marshall Graves J.A."/>
            <person name="Birney E."/>
            <person name="Ponting C.P."/>
            <person name="Grutzner F."/>
            <person name="Belov K."/>
            <person name="Miller W."/>
            <person name="Clarke L."/>
            <person name="Chinwalla A.T."/>
            <person name="Yang S.P."/>
            <person name="Heger A."/>
            <person name="Locke D.P."/>
            <person name="Miethke P."/>
            <person name="Waters P.D."/>
            <person name="Veyrunes F."/>
            <person name="Fulton L."/>
            <person name="Fulton B."/>
            <person name="Graves T."/>
            <person name="Wallis J."/>
            <person name="Puente X.S."/>
            <person name="Lopez-Otin C."/>
            <person name="Ordonez G.R."/>
            <person name="Eichler E.E."/>
            <person name="Chen L."/>
            <person name="Cheng Z."/>
            <person name="Deakin J.E."/>
            <person name="Alsop A."/>
            <person name="Thompson K."/>
            <person name="Kirby P."/>
            <person name="Papenfuss A.T."/>
            <person name="Wakefield M.J."/>
            <person name="Olender T."/>
            <person name="Lancet D."/>
            <person name="Huttley G.A."/>
            <person name="Smit A.F."/>
            <person name="Pask A."/>
            <person name="Temple-Smith P."/>
            <person name="Batzer M.A."/>
            <person name="Walker J.A."/>
            <person name="Konkel M.K."/>
            <person name="Harris R.S."/>
            <person name="Whittington C.M."/>
            <person name="Wong E.S."/>
            <person name="Gemmell N.J."/>
            <person name="Buschiazzo E."/>
            <person name="Vargas Jentzsch I.M."/>
            <person name="Merkel A."/>
            <person name="Schmitz J."/>
            <person name="Zemann A."/>
            <person name="Churakov G."/>
            <person name="Kriegs J.O."/>
            <person name="Brosius J."/>
            <person name="Murchison E.P."/>
            <person name="Sachidanandam R."/>
            <person name="Smith C."/>
            <person name="Hannon G.J."/>
            <person name="Tsend-Ayush E."/>
            <person name="McMillan D."/>
            <person name="Attenborough R."/>
            <person name="Rens W."/>
            <person name="Ferguson-Smith M."/>
            <person name="Lefevre C.M."/>
            <person name="Sharp J.A."/>
            <person name="Nicholas K.R."/>
            <person name="Ray D.A."/>
            <person name="Kube M."/>
            <person name="Reinhardt R."/>
            <person name="Pringle T.H."/>
            <person name="Taylor J."/>
            <person name="Jones R.C."/>
            <person name="Nixon B."/>
            <person name="Dacheux J.L."/>
            <person name="Niwa H."/>
            <person name="Sekita Y."/>
            <person name="Huang X."/>
            <person name="Stark A."/>
            <person name="Kheradpour P."/>
            <person name="Kellis M."/>
            <person name="Flicek P."/>
            <person name="Chen Y."/>
            <person name="Webber C."/>
            <person name="Hardison R."/>
            <person name="Nelson J."/>
            <person name="Hallsworth-Pepin K."/>
            <person name="Delehaunty K."/>
            <person name="Markovic C."/>
            <person name="Minx P."/>
            <person name="Feng Y."/>
            <person name="Kremitzki C."/>
            <person name="Mitreva M."/>
            <person name="Glasscock J."/>
            <person name="Wylie T."/>
            <person name="Wohldmann P."/>
            <person name="Thiru P."/>
            <person name="Nhan M.N."/>
            <person name="Pohl C.S."/>
            <person name="Smith S.M."/>
            <person name="Hou S."/>
            <person name="Nefedov M."/>
            <person name="de Jong P.J."/>
            <person name="Renfree M.B."/>
            <person name="Mardis E.R."/>
            <person name="Wilson R.K."/>
        </authorList>
    </citation>
    <scope>NUCLEOTIDE SEQUENCE [LARGE SCALE GENOMIC DNA]</scope>
    <source>
        <strain evidence="14 15">Glennie</strain>
    </source>
</reference>
<dbReference type="PROSITE" id="PS50835">
    <property type="entry name" value="IG_LIKE"/>
    <property type="match status" value="2"/>
</dbReference>
<feature type="domain" description="B30.2/SPRY" evidence="12">
    <location>
        <begin position="268"/>
        <end position="462"/>
    </location>
</feature>
<reference evidence="14" key="2">
    <citation type="submission" date="2025-08" db="UniProtKB">
        <authorList>
            <consortium name="Ensembl"/>
        </authorList>
    </citation>
    <scope>IDENTIFICATION</scope>
    <source>
        <strain evidence="14">Glennie</strain>
    </source>
</reference>
<dbReference type="GO" id="GO:0050852">
    <property type="term" value="P:T cell receptor signaling pathway"/>
    <property type="evidence" value="ECO:0000318"/>
    <property type="project" value="GO_Central"/>
</dbReference>
<organism evidence="14 15">
    <name type="scientific">Ornithorhynchus anatinus</name>
    <name type="common">Duckbill platypus</name>
    <dbReference type="NCBI Taxonomy" id="9258"/>
    <lineage>
        <taxon>Eukaryota</taxon>
        <taxon>Metazoa</taxon>
        <taxon>Chordata</taxon>
        <taxon>Craniata</taxon>
        <taxon>Vertebrata</taxon>
        <taxon>Euteleostomi</taxon>
        <taxon>Mammalia</taxon>
        <taxon>Monotremata</taxon>
        <taxon>Ornithorhynchidae</taxon>
        <taxon>Ornithorhynchus</taxon>
    </lineage>
</organism>
<dbReference type="PROSITE" id="PS50188">
    <property type="entry name" value="B302_SPRY"/>
    <property type="match status" value="1"/>
</dbReference>
<keyword evidence="5 11" id="KW-1133">Transmembrane helix</keyword>
<dbReference type="Proteomes" id="UP000002279">
    <property type="component" value="Chromosome X5"/>
</dbReference>
<dbReference type="FunFam" id="2.60.40.10:FF:000183">
    <property type="entry name" value="Myelin-oligodendrocyte glycoprotein"/>
    <property type="match status" value="1"/>
</dbReference>
<evidence type="ECO:0000256" key="4">
    <source>
        <dbReference type="ARBA" id="ARBA00022729"/>
    </source>
</evidence>
<evidence type="ECO:0000256" key="1">
    <source>
        <dbReference type="ARBA" id="ARBA00004479"/>
    </source>
</evidence>
<feature type="domain" description="Ig-like" evidence="13">
    <location>
        <begin position="37"/>
        <end position="118"/>
    </location>
</feature>
<evidence type="ECO:0000256" key="10">
    <source>
        <dbReference type="SAM" id="MobiDB-lite"/>
    </source>
</evidence>
<dbReference type="InParanoid" id="A0A6I8PRE5"/>
<keyword evidence="8" id="KW-0325">Glycoprotein</keyword>
<dbReference type="SMART" id="SM00406">
    <property type="entry name" value="IGv"/>
    <property type="match status" value="1"/>
</dbReference>
<dbReference type="InterPro" id="IPR036179">
    <property type="entry name" value="Ig-like_dom_sf"/>
</dbReference>
<evidence type="ECO:0000256" key="2">
    <source>
        <dbReference type="ARBA" id="ARBA00007591"/>
    </source>
</evidence>
<evidence type="ECO:0000256" key="7">
    <source>
        <dbReference type="ARBA" id="ARBA00023157"/>
    </source>
</evidence>
<feature type="domain" description="Ig-like" evidence="13">
    <location>
        <begin position="142"/>
        <end position="228"/>
    </location>
</feature>
<protein>
    <recommendedName>
        <fullName evidence="16">Butyrophilin subfamily 1 member A1</fullName>
    </recommendedName>
</protein>
<keyword evidence="3 11" id="KW-0812">Transmembrane</keyword>
<dbReference type="SMART" id="SM00409">
    <property type="entry name" value="IG"/>
    <property type="match status" value="1"/>
</dbReference>
<dbReference type="PRINTS" id="PR01407">
    <property type="entry name" value="BUTYPHLNCDUF"/>
</dbReference>
<keyword evidence="15" id="KW-1185">Reference proteome</keyword>
<evidence type="ECO:0000256" key="6">
    <source>
        <dbReference type="ARBA" id="ARBA00023136"/>
    </source>
</evidence>
<dbReference type="Gene3D" id="2.60.40.10">
    <property type="entry name" value="Immunoglobulins"/>
    <property type="match status" value="2"/>
</dbReference>
<dbReference type="Gene3D" id="2.60.120.920">
    <property type="match status" value="1"/>
</dbReference>
<dbReference type="InterPro" id="IPR007110">
    <property type="entry name" value="Ig-like_dom"/>
</dbReference>
<dbReference type="Pfam" id="PF07686">
    <property type="entry name" value="V-set"/>
    <property type="match status" value="1"/>
</dbReference>
<evidence type="ECO:0008006" key="16">
    <source>
        <dbReference type="Google" id="ProtNLM"/>
    </source>
</evidence>
<dbReference type="InterPro" id="IPR003599">
    <property type="entry name" value="Ig_sub"/>
</dbReference>
<dbReference type="GO" id="GO:0001817">
    <property type="term" value="P:regulation of cytokine production"/>
    <property type="evidence" value="ECO:0000318"/>
    <property type="project" value="GO_Central"/>
</dbReference>
<dbReference type="FunFam" id="2.60.120.920:FF:000004">
    <property type="entry name" value="Butyrophilin subfamily 1 member A1"/>
    <property type="match status" value="1"/>
</dbReference>
<dbReference type="PANTHER" id="PTHR24100:SF139">
    <property type="entry name" value="BUTYROPHILIN SUBFAMILY 2 MEMBER A2"/>
    <property type="match status" value="1"/>
</dbReference>
<evidence type="ECO:0000313" key="15">
    <source>
        <dbReference type="Proteomes" id="UP000002279"/>
    </source>
</evidence>
<keyword evidence="4" id="KW-0732">Signal</keyword>
<dbReference type="SUPFAM" id="SSF49899">
    <property type="entry name" value="Concanavalin A-like lectins/glucanases"/>
    <property type="match status" value="1"/>
</dbReference>
<dbReference type="InterPro" id="IPR003877">
    <property type="entry name" value="SPRY_dom"/>
</dbReference>
<dbReference type="AlphaFoldDB" id="A0A6I8PRE5"/>
<feature type="transmembrane region" description="Helical" evidence="11">
    <location>
        <begin position="242"/>
        <end position="262"/>
    </location>
</feature>
<dbReference type="InterPro" id="IPR001870">
    <property type="entry name" value="B30.2/SPRY"/>
</dbReference>